<sequence>MNDKALKEFLAPIRDNEWKIPADINNDALLEDLLTHIGHIDPVLRDHLVLECLWTLIDKDYLSDDKQKWLLEQLMSEKYLFYGVGKEDNDSVFTRTFSVLIVGVLGYKLQDFDYHAVLEPLIRYGYEEVDYRGYVQGKGWAHATAHLSDALNSFAQHQQVTEMELKKLLALIQAKIGVSKYGYIHGEDERMARTTETIFRNDQLNKVDIINWVKSFKKEEGDYDVVCLKNGNVKNFLRSLYFRLRKSGYDREIIDVIDNVMIEEFSVRY</sequence>
<dbReference type="Pfam" id="PF10978">
    <property type="entry name" value="DUF2785"/>
    <property type="match status" value="1"/>
</dbReference>
<organism evidence="1 2">
    <name type="scientific">Vallitalea pronyensis</name>
    <dbReference type="NCBI Taxonomy" id="1348613"/>
    <lineage>
        <taxon>Bacteria</taxon>
        <taxon>Bacillati</taxon>
        <taxon>Bacillota</taxon>
        <taxon>Clostridia</taxon>
        <taxon>Lachnospirales</taxon>
        <taxon>Vallitaleaceae</taxon>
        <taxon>Vallitalea</taxon>
    </lineage>
</organism>
<dbReference type="KEGG" id="vpy:HZI73_08550"/>
<keyword evidence="2" id="KW-1185">Reference proteome</keyword>
<reference evidence="1" key="1">
    <citation type="submission" date="2020-07" db="EMBL/GenBank/DDBJ databases">
        <title>Vallitalea pronyensis genome.</title>
        <authorList>
            <person name="Postec A."/>
        </authorList>
    </citation>
    <scope>NUCLEOTIDE SEQUENCE</scope>
    <source>
        <strain evidence="1">FatNI3</strain>
    </source>
</reference>
<name>A0A8J8SGH0_9FIRM</name>
<evidence type="ECO:0000313" key="2">
    <source>
        <dbReference type="Proteomes" id="UP000683246"/>
    </source>
</evidence>
<protein>
    <submittedName>
        <fullName evidence="1">DUF2785 domain-containing protein</fullName>
    </submittedName>
</protein>
<dbReference type="InterPro" id="IPR021247">
    <property type="entry name" value="DUF2785"/>
</dbReference>
<dbReference type="RefSeq" id="WP_212697831.1">
    <property type="nucleotide sequence ID" value="NZ_CP058649.1"/>
</dbReference>
<evidence type="ECO:0000313" key="1">
    <source>
        <dbReference type="EMBL" id="QUI22347.1"/>
    </source>
</evidence>
<dbReference type="Proteomes" id="UP000683246">
    <property type="component" value="Chromosome"/>
</dbReference>
<accession>A0A8J8SGH0</accession>
<proteinExistence type="predicted"/>
<gene>
    <name evidence="1" type="ORF">HZI73_08550</name>
</gene>
<dbReference type="EMBL" id="CP058649">
    <property type="protein sequence ID" value="QUI22347.1"/>
    <property type="molecule type" value="Genomic_DNA"/>
</dbReference>
<dbReference type="AlphaFoldDB" id="A0A8J8SGH0"/>